<evidence type="ECO:0000256" key="1">
    <source>
        <dbReference type="ARBA" id="ARBA00006484"/>
    </source>
</evidence>
<accession>A0A0D2HDP9</accession>
<proteinExistence type="inferred from homology"/>
<dbReference type="GeneID" id="25291406"/>
<dbReference type="GO" id="GO:0016491">
    <property type="term" value="F:oxidoreductase activity"/>
    <property type="evidence" value="ECO:0007669"/>
    <property type="project" value="UniProtKB-KW"/>
</dbReference>
<organism evidence="4 5">
    <name type="scientific">Rhinocladiella mackenziei CBS 650.93</name>
    <dbReference type="NCBI Taxonomy" id="1442369"/>
    <lineage>
        <taxon>Eukaryota</taxon>
        <taxon>Fungi</taxon>
        <taxon>Dikarya</taxon>
        <taxon>Ascomycota</taxon>
        <taxon>Pezizomycotina</taxon>
        <taxon>Eurotiomycetes</taxon>
        <taxon>Chaetothyriomycetidae</taxon>
        <taxon>Chaetothyriales</taxon>
        <taxon>Herpotrichiellaceae</taxon>
        <taxon>Rhinocladiella</taxon>
    </lineage>
</organism>
<dbReference type="Pfam" id="PF00106">
    <property type="entry name" value="adh_short"/>
    <property type="match status" value="1"/>
</dbReference>
<keyword evidence="2" id="KW-0521">NADP</keyword>
<evidence type="ECO:0000313" key="5">
    <source>
        <dbReference type="Proteomes" id="UP000053617"/>
    </source>
</evidence>
<evidence type="ECO:0000313" key="4">
    <source>
        <dbReference type="EMBL" id="KIX08678.1"/>
    </source>
</evidence>
<dbReference type="OrthoDB" id="542013at2759"/>
<dbReference type="PRINTS" id="PR00081">
    <property type="entry name" value="GDHRDH"/>
</dbReference>
<evidence type="ECO:0000256" key="3">
    <source>
        <dbReference type="ARBA" id="ARBA00023002"/>
    </source>
</evidence>
<dbReference type="SUPFAM" id="SSF51735">
    <property type="entry name" value="NAD(P)-binding Rossmann-fold domains"/>
    <property type="match status" value="1"/>
</dbReference>
<dbReference type="InterPro" id="IPR036291">
    <property type="entry name" value="NAD(P)-bd_dom_sf"/>
</dbReference>
<dbReference type="InterPro" id="IPR002347">
    <property type="entry name" value="SDR_fam"/>
</dbReference>
<dbReference type="RefSeq" id="XP_013275814.1">
    <property type="nucleotide sequence ID" value="XM_013420360.1"/>
</dbReference>
<comment type="similarity">
    <text evidence="1">Belongs to the short-chain dehydrogenases/reductases (SDR) family.</text>
</comment>
<evidence type="ECO:0000256" key="2">
    <source>
        <dbReference type="ARBA" id="ARBA00022857"/>
    </source>
</evidence>
<dbReference type="PANTHER" id="PTHR24320">
    <property type="entry name" value="RETINOL DEHYDROGENASE"/>
    <property type="match status" value="1"/>
</dbReference>
<sequence length="349" mass="38131">MVYTLPGRLRDKLWPESLPPPGSFDGQTVLVTGATAGLGLAAAQHFTTLGATVIITSRSKAQGEAARGQIAQYTGAPPGKIHALQLDMNEYNSCVALVNELKQSEPGRRGIDYAVLNVGVINPAFVESTEGWEQTIQVNTLSTTLLGLLLLDWMKEMTYNGQRPPHLVFVASRDHLDPDISRWAEYGAKEGVLRHFSSRDNWPVGKLDPNYANSKLMLMYAVEELCKQAVATDGRVLVIINTVCPGLVATDIARSIVKSSPLMKIVVPIYLGFLGKSADYGARFYVTAACASQEQHGKNIQSLFTEEEYRGLAAPNLNSENAQIVKKVVVKEIMDELRAKVPSLHELIP</sequence>
<name>A0A0D2HDP9_9EURO</name>
<dbReference type="VEuPathDB" id="FungiDB:Z518_03335"/>
<dbReference type="Proteomes" id="UP000053617">
    <property type="component" value="Unassembled WGS sequence"/>
</dbReference>
<protein>
    <submittedName>
        <fullName evidence="4">Uncharacterized protein</fullName>
    </submittedName>
</protein>
<dbReference type="EMBL" id="KN847476">
    <property type="protein sequence ID" value="KIX08678.1"/>
    <property type="molecule type" value="Genomic_DNA"/>
</dbReference>
<dbReference type="Gene3D" id="3.40.50.720">
    <property type="entry name" value="NAD(P)-binding Rossmann-like Domain"/>
    <property type="match status" value="1"/>
</dbReference>
<dbReference type="PANTHER" id="PTHR24320:SF252">
    <property type="entry name" value="DEHYDROGENASE_REDUCTASE FAMILY PROTEIN, PUTATIVE (AFU_ORTHOLOGUE AFUA_3G08550)-RELATED"/>
    <property type="match status" value="1"/>
</dbReference>
<keyword evidence="3" id="KW-0560">Oxidoreductase</keyword>
<reference evidence="4 5" key="1">
    <citation type="submission" date="2015-01" db="EMBL/GenBank/DDBJ databases">
        <title>The Genome Sequence of Rhinocladiella mackenzie CBS 650.93.</title>
        <authorList>
            <consortium name="The Broad Institute Genomics Platform"/>
            <person name="Cuomo C."/>
            <person name="de Hoog S."/>
            <person name="Gorbushina A."/>
            <person name="Stielow B."/>
            <person name="Teixiera M."/>
            <person name="Abouelleil A."/>
            <person name="Chapman S.B."/>
            <person name="Priest M."/>
            <person name="Young S.K."/>
            <person name="Wortman J."/>
            <person name="Nusbaum C."/>
            <person name="Birren B."/>
        </authorList>
    </citation>
    <scope>NUCLEOTIDE SEQUENCE [LARGE SCALE GENOMIC DNA]</scope>
    <source>
        <strain evidence="4 5">CBS 650.93</strain>
    </source>
</reference>
<keyword evidence="5" id="KW-1185">Reference proteome</keyword>
<gene>
    <name evidence="4" type="ORF">Z518_03335</name>
</gene>
<dbReference type="HOGENOM" id="CLU_010194_44_4_1"/>
<dbReference type="STRING" id="1442369.A0A0D2HDP9"/>
<dbReference type="AlphaFoldDB" id="A0A0D2HDP9"/>